<dbReference type="HOGENOM" id="CLU_1947849_0_0_6"/>
<gene>
    <name evidence="3" type="ORF">THITH_06660</name>
</gene>
<dbReference type="AlphaFoldDB" id="W0DT21"/>
<sequence length="132" mass="14323">MNHRNQASSAPLVGPALMIAAILAAASANAGCATADVQTPSGSTTVIHHHGSSRYITESRVIRYPDGHKVITRDGHNTDITVQRNTTGPSLGGRSRFDRAPDDGRFRSTEPSDTREAFRQRMLERMSGQPIR</sequence>
<accession>W0DT21</accession>
<feature type="compositionally biased region" description="Polar residues" evidence="1">
    <location>
        <begin position="78"/>
        <end position="89"/>
    </location>
</feature>
<evidence type="ECO:0000256" key="2">
    <source>
        <dbReference type="SAM" id="SignalP"/>
    </source>
</evidence>
<dbReference type="EMBL" id="CP007029">
    <property type="protein sequence ID" value="AHF00021.1"/>
    <property type="molecule type" value="Genomic_DNA"/>
</dbReference>
<organism evidence="3 4">
    <name type="scientific">Thioalkalivibrio paradoxus ARh 1</name>
    <dbReference type="NCBI Taxonomy" id="713585"/>
    <lineage>
        <taxon>Bacteria</taxon>
        <taxon>Pseudomonadati</taxon>
        <taxon>Pseudomonadota</taxon>
        <taxon>Gammaproteobacteria</taxon>
        <taxon>Chromatiales</taxon>
        <taxon>Ectothiorhodospiraceae</taxon>
        <taxon>Thioalkalivibrio</taxon>
    </lineage>
</organism>
<dbReference type="Proteomes" id="UP000005289">
    <property type="component" value="Chromosome"/>
</dbReference>
<feature type="chain" id="PRO_5004787007" evidence="2">
    <location>
        <begin position="31"/>
        <end position="132"/>
    </location>
</feature>
<dbReference type="KEGG" id="tti:THITH_06660"/>
<keyword evidence="4" id="KW-1185">Reference proteome</keyword>
<evidence type="ECO:0000256" key="1">
    <source>
        <dbReference type="SAM" id="MobiDB-lite"/>
    </source>
</evidence>
<feature type="compositionally biased region" description="Basic and acidic residues" evidence="1">
    <location>
        <begin position="95"/>
        <end position="117"/>
    </location>
</feature>
<name>W0DT21_9GAMM</name>
<reference evidence="3 4" key="1">
    <citation type="submission" date="2013-12" db="EMBL/GenBank/DDBJ databases">
        <authorList>
            <consortium name="DOE Joint Genome Institute"/>
            <person name="Muyzer G."/>
            <person name="Huntemann M."/>
            <person name="Han J."/>
            <person name="Chen A."/>
            <person name="Kyrpides N."/>
            <person name="Mavromatis K."/>
            <person name="Markowitz V."/>
            <person name="Palaniappan K."/>
            <person name="Ivanova N."/>
            <person name="Schaumberg A."/>
            <person name="Pati A."/>
            <person name="Liolios K."/>
            <person name="Nordberg H.P."/>
            <person name="Cantor M.N."/>
            <person name="Hua S.X."/>
            <person name="Woyke T."/>
        </authorList>
    </citation>
    <scope>NUCLEOTIDE SEQUENCE [LARGE SCALE GENOMIC DNA]</scope>
    <source>
        <strain evidence="3 4">ARh 1</strain>
    </source>
</reference>
<evidence type="ECO:0000313" key="3">
    <source>
        <dbReference type="EMBL" id="AHF00021.1"/>
    </source>
</evidence>
<feature type="signal peptide" evidence="2">
    <location>
        <begin position="1"/>
        <end position="30"/>
    </location>
</feature>
<evidence type="ECO:0000313" key="4">
    <source>
        <dbReference type="Proteomes" id="UP000005289"/>
    </source>
</evidence>
<dbReference type="STRING" id="713585.THITH_06660"/>
<protein>
    <submittedName>
        <fullName evidence="3">Uncharacterized protein</fullName>
    </submittedName>
</protein>
<feature type="region of interest" description="Disordered" evidence="1">
    <location>
        <begin position="70"/>
        <end position="117"/>
    </location>
</feature>
<dbReference type="OrthoDB" id="5768207at2"/>
<proteinExistence type="predicted"/>
<keyword evidence="2" id="KW-0732">Signal</keyword>